<evidence type="ECO:0000256" key="13">
    <source>
        <dbReference type="SAM" id="MobiDB-lite"/>
    </source>
</evidence>
<dbReference type="InterPro" id="IPR029056">
    <property type="entry name" value="Ribokinase-like"/>
</dbReference>
<evidence type="ECO:0000256" key="12">
    <source>
        <dbReference type="HAMAP-Rule" id="MF_01987"/>
    </source>
</evidence>
<dbReference type="RefSeq" id="WP_179441931.1">
    <property type="nucleotide sequence ID" value="NZ_BAAALK010000002.1"/>
</dbReference>
<dbReference type="CDD" id="cd01174">
    <property type="entry name" value="ribokinase"/>
    <property type="match status" value="1"/>
</dbReference>
<dbReference type="GO" id="GO:0005524">
    <property type="term" value="F:ATP binding"/>
    <property type="evidence" value="ECO:0007669"/>
    <property type="project" value="UniProtKB-UniRule"/>
</dbReference>
<evidence type="ECO:0000256" key="5">
    <source>
        <dbReference type="ARBA" id="ARBA00022723"/>
    </source>
</evidence>
<dbReference type="GO" id="GO:0046872">
    <property type="term" value="F:metal ion binding"/>
    <property type="evidence" value="ECO:0007669"/>
    <property type="project" value="UniProtKB-KW"/>
</dbReference>
<feature type="binding site" evidence="12">
    <location>
        <begin position="10"/>
        <end position="12"/>
    </location>
    <ligand>
        <name>substrate</name>
    </ligand>
</feature>
<feature type="binding site" evidence="12">
    <location>
        <position position="179"/>
    </location>
    <ligand>
        <name>ATP</name>
        <dbReference type="ChEBI" id="CHEBI:30616"/>
    </ligand>
</feature>
<keyword evidence="16" id="KW-1185">Reference proteome</keyword>
<evidence type="ECO:0000313" key="15">
    <source>
        <dbReference type="EMBL" id="NYJ17151.1"/>
    </source>
</evidence>
<dbReference type="UniPathway" id="UPA00916">
    <property type="reaction ID" value="UER00889"/>
</dbReference>
<protein>
    <recommendedName>
        <fullName evidence="3 12">Ribokinase</fullName>
        <shortName evidence="12">RK</shortName>
        <ecNumber evidence="2 12">2.7.1.15</ecNumber>
    </recommendedName>
</protein>
<sequence length="333" mass="33034">MTLLIMGSVNRDITVRLPEFPAPGQTLLASTSETATGGKSANQAVAAALVGAPAHLIARCGSDAAGAEAVRSLREAGVHVDAVTPGRGAQGMAFISVRADGENTIVVVPGANTELQAEDCPAELLADAEWMLLSLEVPLQTVHEAAARAHASGTRVALNASPLSGEPVDLRHVDLVIVNEGEAAELLAGVTGNTNGPGHTGPAGGTRVTEAFEVTGAADDAASTKDTGAPDGPPRSAAADPAQALGVQTLIVTRGAEGASIHTAGQDPVHVPSVPVQAVDTSGAGDAFAGALLGRLTCGDSLEDAAGIAARFAASATTGVGAQSSYPRNFSLG</sequence>
<dbReference type="InterPro" id="IPR002139">
    <property type="entry name" value="Ribo/fructo_kinase"/>
</dbReference>
<feature type="binding site" evidence="12">
    <location>
        <position position="280"/>
    </location>
    <ligand>
        <name>K(+)</name>
        <dbReference type="ChEBI" id="CHEBI:29103"/>
    </ligand>
</feature>
<feature type="binding site" evidence="12">
    <location>
        <position position="321"/>
    </location>
    <ligand>
        <name>K(+)</name>
        <dbReference type="ChEBI" id="CHEBI:29103"/>
    </ligand>
</feature>
<keyword evidence="11 12" id="KW-0119">Carbohydrate metabolism</keyword>
<evidence type="ECO:0000256" key="8">
    <source>
        <dbReference type="ARBA" id="ARBA00022840"/>
    </source>
</evidence>
<dbReference type="Gene3D" id="3.40.1190.20">
    <property type="match status" value="1"/>
</dbReference>
<dbReference type="GO" id="GO:0004747">
    <property type="term" value="F:ribokinase activity"/>
    <property type="evidence" value="ECO:0007669"/>
    <property type="project" value="UniProtKB-UniRule"/>
</dbReference>
<comment type="subunit">
    <text evidence="12">Homodimer.</text>
</comment>
<dbReference type="PANTHER" id="PTHR10584:SF166">
    <property type="entry name" value="RIBOKINASE"/>
    <property type="match status" value="1"/>
</dbReference>
<evidence type="ECO:0000313" key="16">
    <source>
        <dbReference type="Proteomes" id="UP000560069"/>
    </source>
</evidence>
<comment type="similarity">
    <text evidence="1">Belongs to the carbohydrate kinase pfkB family.</text>
</comment>
<dbReference type="InterPro" id="IPR011611">
    <property type="entry name" value="PfkB_dom"/>
</dbReference>
<dbReference type="PROSITE" id="PS00584">
    <property type="entry name" value="PFKB_KINASES_2"/>
    <property type="match status" value="1"/>
</dbReference>
<feature type="binding site" evidence="12">
    <location>
        <position position="136"/>
    </location>
    <ligand>
        <name>substrate</name>
    </ligand>
</feature>
<dbReference type="AlphaFoldDB" id="A0A7Z0J3M7"/>
<feature type="binding site" evidence="12">
    <location>
        <position position="319"/>
    </location>
    <ligand>
        <name>K(+)</name>
        <dbReference type="ChEBI" id="CHEBI:29103"/>
    </ligand>
</feature>
<evidence type="ECO:0000256" key="3">
    <source>
        <dbReference type="ARBA" id="ARBA00016943"/>
    </source>
</evidence>
<feature type="active site" description="Proton acceptor" evidence="12">
    <location>
        <position position="286"/>
    </location>
</feature>
<feature type="binding site" evidence="12">
    <location>
        <position position="316"/>
    </location>
    <ligand>
        <name>K(+)</name>
        <dbReference type="ChEBI" id="CHEBI:29103"/>
    </ligand>
</feature>
<comment type="activity regulation">
    <text evidence="12">Activated by a monovalent cation that binds near, but not in, the active site. The most likely occupant of the site in vivo is potassium. Ion binding induces a conformational change that may alter substrate affinity.</text>
</comment>
<comment type="function">
    <text evidence="12">Catalyzes the phosphorylation of ribose at O-5 in a reaction requiring ATP and magnesium. The resulting D-ribose-5-phosphate can then be used either for sythesis of nucleotides, histidine, and tryptophan, or as a component of the pentose phosphate pathway.</text>
</comment>
<feature type="binding site" evidence="12">
    <location>
        <begin position="285"/>
        <end position="286"/>
    </location>
    <ligand>
        <name>ATP</name>
        <dbReference type="ChEBI" id="CHEBI:30616"/>
    </ligand>
</feature>
<comment type="caution">
    <text evidence="12">Lacks conserved residue(s) required for the propagation of feature annotation.</text>
</comment>
<keyword evidence="6 12" id="KW-0547">Nucleotide-binding</keyword>
<dbReference type="PANTHER" id="PTHR10584">
    <property type="entry name" value="SUGAR KINASE"/>
    <property type="match status" value="1"/>
</dbReference>
<feature type="binding site" evidence="12">
    <location>
        <position position="282"/>
    </location>
    <ligand>
        <name>K(+)</name>
        <dbReference type="ChEBI" id="CHEBI:29103"/>
    </ligand>
</feature>
<dbReference type="InterPro" id="IPR011877">
    <property type="entry name" value="Ribokinase"/>
</dbReference>
<dbReference type="EMBL" id="JACCFQ010000001">
    <property type="protein sequence ID" value="NYJ17151.1"/>
    <property type="molecule type" value="Genomic_DNA"/>
</dbReference>
<evidence type="ECO:0000256" key="6">
    <source>
        <dbReference type="ARBA" id="ARBA00022741"/>
    </source>
</evidence>
<comment type="similarity">
    <text evidence="12">Belongs to the carbohydrate kinase PfkB family. Ribokinase subfamily.</text>
</comment>
<feature type="domain" description="Carbohydrate kinase PfkB" evidence="14">
    <location>
        <begin position="4"/>
        <end position="187"/>
    </location>
</feature>
<dbReference type="EC" id="2.7.1.15" evidence="2 12"/>
<dbReference type="Proteomes" id="UP000560069">
    <property type="component" value="Unassembled WGS sequence"/>
</dbReference>
<evidence type="ECO:0000256" key="7">
    <source>
        <dbReference type="ARBA" id="ARBA00022777"/>
    </source>
</evidence>
<dbReference type="SUPFAM" id="SSF53613">
    <property type="entry name" value="Ribokinase-like"/>
    <property type="match status" value="1"/>
</dbReference>
<dbReference type="Pfam" id="PF00294">
    <property type="entry name" value="PfkB"/>
    <property type="match status" value="2"/>
</dbReference>
<dbReference type="PRINTS" id="PR00990">
    <property type="entry name" value="RIBOKINASE"/>
</dbReference>
<evidence type="ECO:0000256" key="11">
    <source>
        <dbReference type="ARBA" id="ARBA00023277"/>
    </source>
</evidence>
<gene>
    <name evidence="12" type="primary">rbsK</name>
    <name evidence="15" type="ORF">HNR11_001685</name>
</gene>
<evidence type="ECO:0000259" key="14">
    <source>
        <dbReference type="Pfam" id="PF00294"/>
    </source>
</evidence>
<comment type="subcellular location">
    <subcellularLocation>
        <location evidence="12">Cytoplasm</location>
    </subcellularLocation>
</comment>
<keyword evidence="12" id="KW-0963">Cytoplasm</keyword>
<feature type="binding site" evidence="12">
    <location>
        <begin position="38"/>
        <end position="42"/>
    </location>
    <ligand>
        <name>substrate</name>
    </ligand>
</feature>
<organism evidence="15 16">
    <name type="scientific">Nesterenkonia sandarakina</name>
    <dbReference type="NCBI Taxonomy" id="272918"/>
    <lineage>
        <taxon>Bacteria</taxon>
        <taxon>Bacillati</taxon>
        <taxon>Actinomycetota</taxon>
        <taxon>Actinomycetes</taxon>
        <taxon>Micrococcales</taxon>
        <taxon>Micrococcaceae</taxon>
        <taxon>Nesterenkonia</taxon>
    </lineage>
</organism>
<comment type="pathway">
    <text evidence="12">Carbohydrate metabolism; D-ribose degradation; D-ribose 5-phosphate from beta-D-ribopyranose: step 2/2.</text>
</comment>
<keyword evidence="7 12" id="KW-0418">Kinase</keyword>
<keyword evidence="10 12" id="KW-0630">Potassium</keyword>
<reference evidence="15 16" key="1">
    <citation type="submission" date="2020-07" db="EMBL/GenBank/DDBJ databases">
        <title>Sequencing the genomes of 1000 actinobacteria strains.</title>
        <authorList>
            <person name="Klenk H.-P."/>
        </authorList>
    </citation>
    <scope>NUCLEOTIDE SEQUENCE [LARGE SCALE GENOMIC DNA]</scope>
    <source>
        <strain evidence="15 16">DSM 15664</strain>
    </source>
</reference>
<feature type="binding site" evidence="12">
    <location>
        <position position="286"/>
    </location>
    <ligand>
        <name>substrate</name>
    </ligand>
</feature>
<evidence type="ECO:0000256" key="1">
    <source>
        <dbReference type="ARBA" id="ARBA00005380"/>
    </source>
</evidence>
<dbReference type="InterPro" id="IPR002173">
    <property type="entry name" value="Carboh/pur_kinase_PfkB_CS"/>
</dbReference>
<dbReference type="GO" id="GO:0005829">
    <property type="term" value="C:cytosol"/>
    <property type="evidence" value="ECO:0007669"/>
    <property type="project" value="TreeGrafter"/>
</dbReference>
<comment type="catalytic activity">
    <reaction evidence="12">
        <text>D-ribose + ATP = D-ribose 5-phosphate + ADP + H(+)</text>
        <dbReference type="Rhea" id="RHEA:13697"/>
        <dbReference type="ChEBI" id="CHEBI:15378"/>
        <dbReference type="ChEBI" id="CHEBI:30616"/>
        <dbReference type="ChEBI" id="CHEBI:47013"/>
        <dbReference type="ChEBI" id="CHEBI:78346"/>
        <dbReference type="ChEBI" id="CHEBI:456216"/>
        <dbReference type="EC" id="2.7.1.15"/>
    </reaction>
</comment>
<dbReference type="GO" id="GO:0019303">
    <property type="term" value="P:D-ribose catabolic process"/>
    <property type="evidence" value="ECO:0007669"/>
    <property type="project" value="UniProtKB-UniRule"/>
</dbReference>
<proteinExistence type="inferred from homology"/>
<comment type="caution">
    <text evidence="15">The sequence shown here is derived from an EMBL/GenBank/DDBJ whole genome shotgun (WGS) entry which is preliminary data.</text>
</comment>
<evidence type="ECO:0000256" key="2">
    <source>
        <dbReference type="ARBA" id="ARBA00012035"/>
    </source>
</evidence>
<dbReference type="HAMAP" id="MF_01987">
    <property type="entry name" value="Ribokinase"/>
    <property type="match status" value="1"/>
</dbReference>
<evidence type="ECO:0000256" key="4">
    <source>
        <dbReference type="ARBA" id="ARBA00022679"/>
    </source>
</evidence>
<feature type="binding site" evidence="12">
    <location>
        <begin position="253"/>
        <end position="258"/>
    </location>
    <ligand>
        <name>ATP</name>
        <dbReference type="ChEBI" id="CHEBI:30616"/>
    </ligand>
</feature>
<feature type="region of interest" description="Disordered" evidence="13">
    <location>
        <begin position="219"/>
        <end position="241"/>
    </location>
</feature>
<keyword evidence="8 12" id="KW-0067">ATP-binding</keyword>
<evidence type="ECO:0000256" key="10">
    <source>
        <dbReference type="ARBA" id="ARBA00022958"/>
    </source>
</evidence>
<evidence type="ECO:0000256" key="9">
    <source>
        <dbReference type="ARBA" id="ARBA00022842"/>
    </source>
</evidence>
<feature type="binding site" evidence="12">
    <location>
        <position position="325"/>
    </location>
    <ligand>
        <name>K(+)</name>
        <dbReference type="ChEBI" id="CHEBI:29103"/>
    </ligand>
</feature>
<accession>A0A7Z0J3M7</accession>
<keyword evidence="9 12" id="KW-0460">Magnesium</keyword>
<name>A0A7Z0J3M7_9MICC</name>
<keyword evidence="5 12" id="KW-0479">Metal-binding</keyword>
<comment type="cofactor">
    <cofactor evidence="12">
        <name>Mg(2+)</name>
        <dbReference type="ChEBI" id="CHEBI:18420"/>
    </cofactor>
    <text evidence="12">Requires a divalent cation, most likely magnesium in vivo, as an electrophilic catalyst to aid phosphoryl group transfer. It is the chelate of the metal and the nucleotide that is the actual substrate.</text>
</comment>
<keyword evidence="4 12" id="KW-0808">Transferase</keyword>
<feature type="domain" description="Carbohydrate kinase PfkB" evidence="14">
    <location>
        <begin position="237"/>
        <end position="327"/>
    </location>
</feature>